<protein>
    <recommendedName>
        <fullName evidence="2">Protein ENHANCED DISEASE RESISTANCE 2 C-terminal domain-containing protein</fullName>
    </recommendedName>
</protein>
<proteinExistence type="predicted"/>
<dbReference type="OrthoDB" id="9970435at2759"/>
<feature type="region of interest" description="Disordered" evidence="1">
    <location>
        <begin position="1"/>
        <end position="64"/>
    </location>
</feature>
<accession>A0A5J5BXW7</accession>
<dbReference type="PANTHER" id="PTHR31558">
    <property type="entry name" value="CW14 PROTEIN"/>
    <property type="match status" value="1"/>
</dbReference>
<name>A0A5J5BXW7_9ASTE</name>
<feature type="compositionally biased region" description="Low complexity" evidence="1">
    <location>
        <begin position="106"/>
        <end position="117"/>
    </location>
</feature>
<feature type="compositionally biased region" description="Polar residues" evidence="1">
    <location>
        <begin position="50"/>
        <end position="60"/>
    </location>
</feature>
<sequence>MGVCGSKQGGRHGGRSAFGKKHPERRRVAKRQSLSHRLHKADSLGPVDRSYSNPAFQGNGESWFDPTMVIESDGDDDFYSVQDDVLSQHGSENTEPIPTILSPRYSSHINSSNRISSKPPANLQPKSSGVSVGNSEHDFGVDVAKQVNPTIVQPNDADSQMKLDDPQNEVKNPVLMDEISTDCVDESSGRDETGVMHNCGLIPNVCLPFLPSTIPSDDKRRPLSPSSTSARKKLSLKLSFKWREGHVNSALLSPKALLQRPMAGSQVPYCPVEKKMSDCWSSIEPSTFKVRGKNYFRDKKKEFAPNNTAFYPFGVDVFLSSRKIDHIARFVELPAISSSGELPSILIVNLQIPLYPATIFQNEYDGEGTSYVLYFKLSESFSKEIPLHFQESIRRLIDDEVERVRGFPVDTIAPFRERLKILGRAVNMEDLHLNAAERKLMNAYNEKPVLSRPQHEFYLGENYFEIDLDMHRFSYISRKGFEAFQDRLKHCVLDFGLTIQVIIFIRILTKASFDFFSLKYHFSHTSQYLVNLKQGNKAEELPENVLCCVRLKEIDYNNYHKLGF</sequence>
<evidence type="ECO:0000313" key="3">
    <source>
        <dbReference type="EMBL" id="KAA8548033.1"/>
    </source>
</evidence>
<organism evidence="3 4">
    <name type="scientific">Nyssa sinensis</name>
    <dbReference type="NCBI Taxonomy" id="561372"/>
    <lineage>
        <taxon>Eukaryota</taxon>
        <taxon>Viridiplantae</taxon>
        <taxon>Streptophyta</taxon>
        <taxon>Embryophyta</taxon>
        <taxon>Tracheophyta</taxon>
        <taxon>Spermatophyta</taxon>
        <taxon>Magnoliopsida</taxon>
        <taxon>eudicotyledons</taxon>
        <taxon>Gunneridae</taxon>
        <taxon>Pentapetalae</taxon>
        <taxon>asterids</taxon>
        <taxon>Cornales</taxon>
        <taxon>Nyssaceae</taxon>
        <taxon>Nyssa</taxon>
    </lineage>
</organism>
<evidence type="ECO:0000256" key="1">
    <source>
        <dbReference type="SAM" id="MobiDB-lite"/>
    </source>
</evidence>
<feature type="compositionally biased region" description="Polar residues" evidence="1">
    <location>
        <begin position="124"/>
        <end position="133"/>
    </location>
</feature>
<keyword evidence="4" id="KW-1185">Reference proteome</keyword>
<dbReference type="AlphaFoldDB" id="A0A5J5BXW7"/>
<dbReference type="Proteomes" id="UP000325577">
    <property type="component" value="Linkage Group LG1"/>
</dbReference>
<feature type="domain" description="Protein ENHANCED DISEASE RESISTANCE 2 C-terminal" evidence="2">
    <location>
        <begin position="280"/>
        <end position="500"/>
    </location>
</feature>
<feature type="compositionally biased region" description="Basic residues" evidence="1">
    <location>
        <begin position="9"/>
        <end position="39"/>
    </location>
</feature>
<dbReference type="InterPro" id="IPR009769">
    <property type="entry name" value="EDR2_C"/>
</dbReference>
<evidence type="ECO:0000313" key="4">
    <source>
        <dbReference type="Proteomes" id="UP000325577"/>
    </source>
</evidence>
<reference evidence="3 4" key="1">
    <citation type="submission" date="2019-09" db="EMBL/GenBank/DDBJ databases">
        <title>A chromosome-level genome assembly of the Chinese tupelo Nyssa sinensis.</title>
        <authorList>
            <person name="Yang X."/>
            <person name="Kang M."/>
            <person name="Yang Y."/>
            <person name="Xiong H."/>
            <person name="Wang M."/>
            <person name="Zhang Z."/>
            <person name="Wang Z."/>
            <person name="Wu H."/>
            <person name="Ma T."/>
            <person name="Liu J."/>
            <person name="Xi Z."/>
        </authorList>
    </citation>
    <scope>NUCLEOTIDE SEQUENCE [LARGE SCALE GENOMIC DNA]</scope>
    <source>
        <strain evidence="3">J267</strain>
        <tissue evidence="3">Leaf</tissue>
    </source>
</reference>
<dbReference type="EMBL" id="CM018032">
    <property type="protein sequence ID" value="KAA8548033.1"/>
    <property type="molecule type" value="Genomic_DNA"/>
</dbReference>
<feature type="region of interest" description="Disordered" evidence="1">
    <location>
        <begin position="88"/>
        <end position="133"/>
    </location>
</feature>
<evidence type="ECO:0000259" key="2">
    <source>
        <dbReference type="Pfam" id="PF07059"/>
    </source>
</evidence>
<gene>
    <name evidence="3" type="ORF">F0562_004706</name>
</gene>
<dbReference type="Pfam" id="PF07059">
    <property type="entry name" value="EDR2_C"/>
    <property type="match status" value="1"/>
</dbReference>
<dbReference type="PANTHER" id="PTHR31558:SF19">
    <property type="entry name" value="PROTEIN ENHANCED DISEASE RESISTANCE 2 C-TERMINAL DOMAIN-CONTAINING PROTEIN"/>
    <property type="match status" value="1"/>
</dbReference>